<dbReference type="Pfam" id="PF01937">
    <property type="entry name" value="ARMT1-like_dom"/>
    <property type="match status" value="1"/>
</dbReference>
<dbReference type="OrthoDB" id="359165at2157"/>
<dbReference type="HOGENOM" id="CLU_071520_1_0_2"/>
<dbReference type="KEGG" id="cma:Cmaq_0250"/>
<dbReference type="InterPro" id="IPR002791">
    <property type="entry name" value="ARMT1-like_metal-bd"/>
</dbReference>
<keyword evidence="3" id="KW-1185">Reference proteome</keyword>
<reference evidence="2 3" key="1">
    <citation type="submission" date="2007-10" db="EMBL/GenBank/DDBJ databases">
        <title>Complete sequence of Caldivirga maquilingensis IC-167.</title>
        <authorList>
            <consortium name="US DOE Joint Genome Institute"/>
            <person name="Copeland A."/>
            <person name="Lucas S."/>
            <person name="Lapidus A."/>
            <person name="Barry K."/>
            <person name="Glavina del Rio T."/>
            <person name="Dalin E."/>
            <person name="Tice H."/>
            <person name="Pitluck S."/>
            <person name="Saunders E."/>
            <person name="Brettin T."/>
            <person name="Bruce D."/>
            <person name="Detter J.C."/>
            <person name="Han C."/>
            <person name="Schmutz J."/>
            <person name="Larimer F."/>
            <person name="Land M."/>
            <person name="Hauser L."/>
            <person name="Kyrpides N."/>
            <person name="Ivanova N."/>
            <person name="Biddle J.F."/>
            <person name="Zhang Z."/>
            <person name="Fitz-Gibbon S.T."/>
            <person name="Lowe T.M."/>
            <person name="Saltikov C."/>
            <person name="House C.H."/>
            <person name="Richardson P."/>
        </authorList>
    </citation>
    <scope>NUCLEOTIDE SEQUENCE [LARGE SCALE GENOMIC DNA]</scope>
    <source>
        <strain evidence="3">ATCC 700844 / DSM 13496 / JCM 10307 / IC-167</strain>
    </source>
</reference>
<accession>A8MAR2</accession>
<organism evidence="2 3">
    <name type="scientific">Caldivirga maquilingensis (strain ATCC 700844 / DSM 13496 / JCM 10307 / IC-167)</name>
    <dbReference type="NCBI Taxonomy" id="397948"/>
    <lineage>
        <taxon>Archaea</taxon>
        <taxon>Thermoproteota</taxon>
        <taxon>Thermoprotei</taxon>
        <taxon>Thermoproteales</taxon>
        <taxon>Thermoproteaceae</taxon>
        <taxon>Caldivirga</taxon>
    </lineage>
</organism>
<evidence type="ECO:0000313" key="2">
    <source>
        <dbReference type="EMBL" id="ABW01098.1"/>
    </source>
</evidence>
<feature type="domain" description="Damage-control phosphatase ARMT1-like metal-binding" evidence="1">
    <location>
        <begin position="7"/>
        <end position="266"/>
    </location>
</feature>
<dbReference type="Proteomes" id="UP000001137">
    <property type="component" value="Chromosome"/>
</dbReference>
<proteinExistence type="predicted"/>
<evidence type="ECO:0000313" key="3">
    <source>
        <dbReference type="Proteomes" id="UP000001137"/>
    </source>
</evidence>
<gene>
    <name evidence="2" type="ordered locus">Cmaq_0250</name>
</gene>
<dbReference type="AlphaFoldDB" id="A8MAR2"/>
<dbReference type="InterPro" id="IPR036075">
    <property type="entry name" value="ARMT-1-like_metal-bd_sf"/>
</dbReference>
<name>A8MAR2_CALMQ</name>
<evidence type="ECO:0000259" key="1">
    <source>
        <dbReference type="Pfam" id="PF01937"/>
    </source>
</evidence>
<dbReference type="RefSeq" id="WP_012185318.1">
    <property type="nucleotide sequence ID" value="NC_009954.1"/>
</dbReference>
<dbReference type="EMBL" id="CP000852">
    <property type="protein sequence ID" value="ABW01098.1"/>
    <property type="molecule type" value="Genomic_DNA"/>
</dbReference>
<dbReference type="SUPFAM" id="SSF111321">
    <property type="entry name" value="AF1104-like"/>
    <property type="match status" value="1"/>
</dbReference>
<dbReference type="eggNOG" id="arCOG04410">
    <property type="taxonomic scope" value="Archaea"/>
</dbReference>
<dbReference type="PIRSF" id="PIRSF006593">
    <property type="entry name" value="UCP006593"/>
    <property type="match status" value="1"/>
</dbReference>
<sequence length="283" mass="32219">MQYIDYAECTLCALTSRLSELKKFNRSDPESVRRIIVRIANDLPLGRSRTFANSFEELSSIVGSEDPYVSEKDRYEKIAREVIVPRIINASEVELIKVAAAANSVDVPMFNYTFNEDMLIRSINEEPIWLGINEDELSNIMRSAREVTYVVDNAGEFAVDSVLISKLATHSRVTVVTRLKPYETDVTYDYVRGMIKDSNVNIVNTGNRYPAFLSDAIYDNYIKKSDLVISKGVGNFEAYLESGIRHPNSLFLLKVKCKPLQRMLNVEFNKPIILHSRYLNSGH</sequence>
<protein>
    <recommendedName>
        <fullName evidence="1">Damage-control phosphatase ARMT1-like metal-binding domain-containing protein</fullName>
    </recommendedName>
</protein>
<dbReference type="Gene3D" id="3.40.50.10880">
    <property type="entry name" value="Uncharacterised protein PF01937, DUF89, domain 3"/>
    <property type="match status" value="1"/>
</dbReference>
<dbReference type="STRING" id="397948.Cmaq_0250"/>
<dbReference type="GeneID" id="5709930"/>
<dbReference type="InterPro" id="IPR014444">
    <property type="entry name" value="PH1575-like"/>
</dbReference>